<dbReference type="GO" id="GO:0008168">
    <property type="term" value="F:methyltransferase activity"/>
    <property type="evidence" value="ECO:0007669"/>
    <property type="project" value="UniProtKB-KW"/>
</dbReference>
<dbReference type="InterPro" id="IPR016874">
    <property type="entry name" value="TcmP-like"/>
</dbReference>
<dbReference type="AlphaFoldDB" id="A0A1H8UER4"/>
<dbReference type="Proteomes" id="UP000198847">
    <property type="component" value="Unassembled WGS sequence"/>
</dbReference>
<dbReference type="SUPFAM" id="SSF53335">
    <property type="entry name" value="S-adenosyl-L-methionine-dependent methyltransferases"/>
    <property type="match status" value="1"/>
</dbReference>
<dbReference type="STRING" id="112903.SAMN04490178_108151"/>
<dbReference type="InterPro" id="IPR029063">
    <property type="entry name" value="SAM-dependent_MTases_sf"/>
</dbReference>
<evidence type="ECO:0000313" key="4">
    <source>
        <dbReference type="Proteomes" id="UP000198847"/>
    </source>
</evidence>
<organism evidence="3 4">
    <name type="scientific">Propionispora vibrioides</name>
    <dbReference type="NCBI Taxonomy" id="112903"/>
    <lineage>
        <taxon>Bacteria</taxon>
        <taxon>Bacillati</taxon>
        <taxon>Bacillota</taxon>
        <taxon>Negativicutes</taxon>
        <taxon>Selenomonadales</taxon>
        <taxon>Sporomusaceae</taxon>
        <taxon>Propionispora</taxon>
    </lineage>
</organism>
<dbReference type="PANTHER" id="PTHR43619:SF2">
    <property type="entry name" value="S-ADENOSYL-L-METHIONINE-DEPENDENT METHYLTRANSFERASES SUPERFAMILY PROTEIN"/>
    <property type="match status" value="1"/>
</dbReference>
<dbReference type="OrthoDB" id="9800233at2"/>
<dbReference type="InterPro" id="IPR007213">
    <property type="entry name" value="Ppm1/Ppm2/Tcmp"/>
</dbReference>
<dbReference type="RefSeq" id="WP_091745940.1">
    <property type="nucleotide sequence ID" value="NZ_FODY01000008.1"/>
</dbReference>
<proteinExistence type="predicted"/>
<dbReference type="PANTHER" id="PTHR43619">
    <property type="entry name" value="S-ADENOSYL-L-METHIONINE-DEPENDENT METHYLTRANSFERASE YKTD-RELATED"/>
    <property type="match status" value="1"/>
</dbReference>
<gene>
    <name evidence="3" type="ORF">SAMN04490178_108151</name>
</gene>
<evidence type="ECO:0000256" key="1">
    <source>
        <dbReference type="ARBA" id="ARBA00022603"/>
    </source>
</evidence>
<evidence type="ECO:0000313" key="3">
    <source>
        <dbReference type="EMBL" id="SEP01118.1"/>
    </source>
</evidence>
<keyword evidence="4" id="KW-1185">Reference proteome</keyword>
<dbReference type="Gene3D" id="3.40.50.150">
    <property type="entry name" value="Vaccinia Virus protein VP39"/>
    <property type="match status" value="1"/>
</dbReference>
<dbReference type="GO" id="GO:0032259">
    <property type="term" value="P:methylation"/>
    <property type="evidence" value="ECO:0007669"/>
    <property type="project" value="UniProtKB-KW"/>
</dbReference>
<dbReference type="EMBL" id="FODY01000008">
    <property type="protein sequence ID" value="SEP01118.1"/>
    <property type="molecule type" value="Genomic_DNA"/>
</dbReference>
<protein>
    <submittedName>
        <fullName evidence="3">Methyltransferase, TIGR00027 family</fullName>
    </submittedName>
</protein>
<keyword evidence="2 3" id="KW-0808">Transferase</keyword>
<name>A0A1H8UER4_9FIRM</name>
<accession>A0A1H8UER4</accession>
<keyword evidence="1 3" id="KW-0489">Methyltransferase</keyword>
<dbReference type="Pfam" id="PF04072">
    <property type="entry name" value="LCM"/>
    <property type="match status" value="1"/>
</dbReference>
<reference evidence="3 4" key="1">
    <citation type="submission" date="2016-10" db="EMBL/GenBank/DDBJ databases">
        <authorList>
            <person name="de Groot N.N."/>
        </authorList>
    </citation>
    <scope>NUCLEOTIDE SEQUENCE [LARGE SCALE GENOMIC DNA]</scope>
    <source>
        <strain evidence="3 4">DSM 13305</strain>
    </source>
</reference>
<evidence type="ECO:0000256" key="2">
    <source>
        <dbReference type="ARBA" id="ARBA00022679"/>
    </source>
</evidence>
<dbReference type="PIRSF" id="PIRSF028177">
    <property type="entry name" value="Polyketide_synth_Omtfrase_TcmP"/>
    <property type="match status" value="1"/>
</dbReference>
<sequence>MVKQKLEGVSETLLIPLWARAVETKRPEPIIRDELAVQMMEKLDYDFAKFEKARLSQVGVAIRTELLDKAVTAFLAKQAEAVVVNLGCGLDTRFFRVDNGRVHWYDLDLPEPIRLRRQFFSETDRYRMLEKSVFDPSWPQAIQRGDRPVLIIAEGLLMYFTEPEIKELLARLAGEFPQAEMLFEILSPLLVKNSRRHDSVSKTDASFQWGVVSGKMVEALHENIRFLEEWNYFDYHRNRWGWFGWLALIPAGKRYFNNKIAHLQFV</sequence>